<feature type="non-terminal residue" evidence="2">
    <location>
        <position position="1"/>
    </location>
</feature>
<reference evidence="2" key="1">
    <citation type="submission" date="2021-06" db="EMBL/GenBank/DDBJ databases">
        <authorList>
            <person name="Hodson N. C."/>
            <person name="Mongue J. A."/>
            <person name="Jaron S. K."/>
        </authorList>
    </citation>
    <scope>NUCLEOTIDE SEQUENCE</scope>
</reference>
<dbReference type="Proteomes" id="UP000708208">
    <property type="component" value="Unassembled WGS sequence"/>
</dbReference>
<gene>
    <name evidence="2" type="ORF">AFUS01_LOCUS6491</name>
</gene>
<evidence type="ECO:0000313" key="2">
    <source>
        <dbReference type="EMBL" id="CAG7717012.1"/>
    </source>
</evidence>
<evidence type="ECO:0000313" key="3">
    <source>
        <dbReference type="Proteomes" id="UP000708208"/>
    </source>
</evidence>
<accession>A0A8J2JFJ1</accession>
<proteinExistence type="predicted"/>
<dbReference type="EMBL" id="CAJVCH010042779">
    <property type="protein sequence ID" value="CAG7717012.1"/>
    <property type="molecule type" value="Genomic_DNA"/>
</dbReference>
<sequence>MDPPYCQKNFWVYLFQMKENSERTRGTGGGYRHQPEDMNDDDKRKVKKRSVPDDDSYAHARKLIEMGTPKFLEHWNHLSESDRVKVLASLENLPPEMIPTNSDEAAKINALIKDHKSSKLIKVVDKI</sequence>
<name>A0A8J2JFJ1_9HEXA</name>
<feature type="compositionally biased region" description="Basic and acidic residues" evidence="1">
    <location>
        <begin position="33"/>
        <end position="54"/>
    </location>
</feature>
<dbReference type="AlphaFoldDB" id="A0A8J2JFJ1"/>
<comment type="caution">
    <text evidence="2">The sequence shown here is derived from an EMBL/GenBank/DDBJ whole genome shotgun (WGS) entry which is preliminary data.</text>
</comment>
<protein>
    <submittedName>
        <fullName evidence="2">Uncharacterized protein</fullName>
    </submittedName>
</protein>
<organism evidence="2 3">
    <name type="scientific">Allacma fusca</name>
    <dbReference type="NCBI Taxonomy" id="39272"/>
    <lineage>
        <taxon>Eukaryota</taxon>
        <taxon>Metazoa</taxon>
        <taxon>Ecdysozoa</taxon>
        <taxon>Arthropoda</taxon>
        <taxon>Hexapoda</taxon>
        <taxon>Collembola</taxon>
        <taxon>Symphypleona</taxon>
        <taxon>Sminthuridae</taxon>
        <taxon>Allacma</taxon>
    </lineage>
</organism>
<feature type="region of interest" description="Disordered" evidence="1">
    <location>
        <begin position="22"/>
        <end position="54"/>
    </location>
</feature>
<evidence type="ECO:0000256" key="1">
    <source>
        <dbReference type="SAM" id="MobiDB-lite"/>
    </source>
</evidence>
<keyword evidence="3" id="KW-1185">Reference proteome</keyword>